<sequence length="161" mass="16377">MTHSESRLPGRPEERAASRQPSSNPRGCADPLVGVLLLVAEAAAGALLVLWLMVRGLTRSNEATEGKGSAPPPVDQGADWMPIAVIAVIALLVACVATALLRSGWYWSGGTQVLVAVALGVATLAAAAQEGGREAPEPAPTWNSPPCLSGGDSDECARSGG</sequence>
<name>A0ABW6E8E0_9ACTN</name>
<proteinExistence type="predicted"/>
<keyword evidence="2" id="KW-0472">Membrane</keyword>
<gene>
    <name evidence="4" type="ORF">ACFWSS_01495</name>
</gene>
<feature type="transmembrane region" description="Helical" evidence="2">
    <location>
        <begin position="113"/>
        <end position="129"/>
    </location>
</feature>
<protein>
    <submittedName>
        <fullName evidence="4">DUF6234 family protein</fullName>
    </submittedName>
</protein>
<dbReference type="RefSeq" id="WP_382826717.1">
    <property type="nucleotide sequence ID" value="NZ_JBHXLY010000013.1"/>
</dbReference>
<evidence type="ECO:0000259" key="3">
    <source>
        <dbReference type="Pfam" id="PF19747"/>
    </source>
</evidence>
<keyword evidence="2" id="KW-0812">Transmembrane</keyword>
<feature type="domain" description="DUF6234" evidence="3">
    <location>
        <begin position="28"/>
        <end position="156"/>
    </location>
</feature>
<accession>A0ABW6E8E0</accession>
<feature type="region of interest" description="Disordered" evidence="1">
    <location>
        <begin position="1"/>
        <end position="25"/>
    </location>
</feature>
<feature type="region of interest" description="Disordered" evidence="1">
    <location>
        <begin position="130"/>
        <end position="161"/>
    </location>
</feature>
<feature type="transmembrane region" description="Helical" evidence="2">
    <location>
        <begin position="80"/>
        <end position="101"/>
    </location>
</feature>
<keyword evidence="2" id="KW-1133">Transmembrane helix</keyword>
<dbReference type="Pfam" id="PF19747">
    <property type="entry name" value="DUF6234"/>
    <property type="match status" value="1"/>
</dbReference>
<dbReference type="EMBL" id="JBHXOF010000001">
    <property type="protein sequence ID" value="MFD4211569.1"/>
    <property type="molecule type" value="Genomic_DNA"/>
</dbReference>
<evidence type="ECO:0000256" key="2">
    <source>
        <dbReference type="SAM" id="Phobius"/>
    </source>
</evidence>
<evidence type="ECO:0000256" key="1">
    <source>
        <dbReference type="SAM" id="MobiDB-lite"/>
    </source>
</evidence>
<keyword evidence="5" id="KW-1185">Reference proteome</keyword>
<reference evidence="4 5" key="1">
    <citation type="submission" date="2024-09" db="EMBL/GenBank/DDBJ databases">
        <title>The Natural Products Discovery Center: Release of the First 8490 Sequenced Strains for Exploring Actinobacteria Biosynthetic Diversity.</title>
        <authorList>
            <person name="Kalkreuter E."/>
            <person name="Kautsar S.A."/>
            <person name="Yang D."/>
            <person name="Bader C.D."/>
            <person name="Teijaro C.N."/>
            <person name="Fluegel L."/>
            <person name="Davis C.M."/>
            <person name="Simpson J.R."/>
            <person name="Lauterbach L."/>
            <person name="Steele A.D."/>
            <person name="Gui C."/>
            <person name="Meng S."/>
            <person name="Li G."/>
            <person name="Viehrig K."/>
            <person name="Ye F."/>
            <person name="Su P."/>
            <person name="Kiefer A.F."/>
            <person name="Nichols A."/>
            <person name="Cepeda A.J."/>
            <person name="Yan W."/>
            <person name="Fan B."/>
            <person name="Jiang Y."/>
            <person name="Adhikari A."/>
            <person name="Zheng C.-J."/>
            <person name="Schuster L."/>
            <person name="Cowan T.M."/>
            <person name="Smanski M.J."/>
            <person name="Chevrette M.G."/>
            <person name="De Carvalho L.P.S."/>
            <person name="Shen B."/>
        </authorList>
    </citation>
    <scope>NUCLEOTIDE SEQUENCE [LARGE SCALE GENOMIC DNA]</scope>
    <source>
        <strain evidence="4 5">NPDC058546</strain>
    </source>
</reference>
<comment type="caution">
    <text evidence="4">The sequence shown here is derived from an EMBL/GenBank/DDBJ whole genome shotgun (WGS) entry which is preliminary data.</text>
</comment>
<feature type="transmembrane region" description="Helical" evidence="2">
    <location>
        <begin position="32"/>
        <end position="54"/>
    </location>
</feature>
<evidence type="ECO:0000313" key="5">
    <source>
        <dbReference type="Proteomes" id="UP001598251"/>
    </source>
</evidence>
<dbReference type="Proteomes" id="UP001598251">
    <property type="component" value="Unassembled WGS sequence"/>
</dbReference>
<feature type="compositionally biased region" description="Basic and acidic residues" evidence="1">
    <location>
        <begin position="1"/>
        <end position="17"/>
    </location>
</feature>
<evidence type="ECO:0000313" key="4">
    <source>
        <dbReference type="EMBL" id="MFD4211569.1"/>
    </source>
</evidence>
<organism evidence="4 5">
    <name type="scientific">Streptomyces sindenensis</name>
    <dbReference type="NCBI Taxonomy" id="67363"/>
    <lineage>
        <taxon>Bacteria</taxon>
        <taxon>Bacillati</taxon>
        <taxon>Actinomycetota</taxon>
        <taxon>Actinomycetes</taxon>
        <taxon>Kitasatosporales</taxon>
        <taxon>Streptomycetaceae</taxon>
        <taxon>Streptomyces</taxon>
    </lineage>
</organism>
<dbReference type="InterPro" id="IPR046201">
    <property type="entry name" value="DUF6234"/>
</dbReference>